<evidence type="ECO:0000313" key="2">
    <source>
        <dbReference type="EMBL" id="SDL29748.1"/>
    </source>
</evidence>
<dbReference type="GO" id="GO:0030170">
    <property type="term" value="F:pyridoxal phosphate binding"/>
    <property type="evidence" value="ECO:0007669"/>
    <property type="project" value="InterPro"/>
</dbReference>
<dbReference type="Pfam" id="PF03476">
    <property type="entry name" value="MOSC_N"/>
    <property type="match status" value="1"/>
</dbReference>
<dbReference type="PANTHER" id="PTHR14237:SF19">
    <property type="entry name" value="MITOCHONDRIAL AMIDOXIME REDUCING COMPONENT 1"/>
    <property type="match status" value="1"/>
</dbReference>
<dbReference type="PROSITE" id="PS51340">
    <property type="entry name" value="MOSC"/>
    <property type="match status" value="1"/>
</dbReference>
<protein>
    <recommendedName>
        <fullName evidence="1">MOSC domain-containing protein</fullName>
    </recommendedName>
</protein>
<gene>
    <name evidence="2" type="ORF">SAMN05192555_103305</name>
</gene>
<dbReference type="GO" id="GO:0003824">
    <property type="term" value="F:catalytic activity"/>
    <property type="evidence" value="ECO:0007669"/>
    <property type="project" value="InterPro"/>
</dbReference>
<keyword evidence="3" id="KW-1185">Reference proteome</keyword>
<reference evidence="3" key="1">
    <citation type="submission" date="2016-10" db="EMBL/GenBank/DDBJ databases">
        <authorList>
            <person name="Varghese N."/>
            <person name="Submissions S."/>
        </authorList>
    </citation>
    <scope>NUCLEOTIDE SEQUENCE [LARGE SCALE GENOMIC DNA]</scope>
    <source>
        <strain evidence="3">AAP</strain>
    </source>
</reference>
<dbReference type="SUPFAM" id="SSF50800">
    <property type="entry name" value="PK beta-barrel domain-like"/>
    <property type="match status" value="1"/>
</dbReference>
<evidence type="ECO:0000259" key="1">
    <source>
        <dbReference type="PROSITE" id="PS51340"/>
    </source>
</evidence>
<name>A0A1G9IWY1_9GAMM</name>
<dbReference type="SUPFAM" id="SSF141673">
    <property type="entry name" value="MOSC N-terminal domain-like"/>
    <property type="match status" value="1"/>
</dbReference>
<evidence type="ECO:0000313" key="3">
    <source>
        <dbReference type="Proteomes" id="UP000199107"/>
    </source>
</evidence>
<dbReference type="RefSeq" id="WP_089657565.1">
    <property type="nucleotide sequence ID" value="NZ_FNGH01000003.1"/>
</dbReference>
<dbReference type="InterPro" id="IPR005303">
    <property type="entry name" value="MOCOS_middle"/>
</dbReference>
<dbReference type="OrthoDB" id="581532at2"/>
<proteinExistence type="predicted"/>
<dbReference type="Proteomes" id="UP000199107">
    <property type="component" value="Unassembled WGS sequence"/>
</dbReference>
<dbReference type="GO" id="GO:0030151">
    <property type="term" value="F:molybdenum ion binding"/>
    <property type="evidence" value="ECO:0007669"/>
    <property type="project" value="InterPro"/>
</dbReference>
<feature type="domain" description="MOSC" evidence="1">
    <location>
        <begin position="112"/>
        <end position="266"/>
    </location>
</feature>
<organism evidence="2 3">
    <name type="scientific">Franzmannia pantelleriensis</name>
    <dbReference type="NCBI Taxonomy" id="48727"/>
    <lineage>
        <taxon>Bacteria</taxon>
        <taxon>Pseudomonadati</taxon>
        <taxon>Pseudomonadota</taxon>
        <taxon>Gammaproteobacteria</taxon>
        <taxon>Oceanospirillales</taxon>
        <taxon>Halomonadaceae</taxon>
        <taxon>Franzmannia</taxon>
    </lineage>
</organism>
<sequence>MAESPPRLAGLFRYPIKSTAGEALSAAWAGEEGLVGDRRYMVVRPDGVFITARSHPQLQRVSTTLFDDGIVLHHPALNDLTLHHANIIGEPLATQVWGDHFTGLTTTADADAWLSEALGEPVRLLWLGERSPRYRQPLGKRVSFADGYPLLLIGQASLDDLNTRFETPQRMAQFRPNLVVTGSLPYAEDGWHLLRIGEVELLVDKPCSRCAMVTVDPASGEFLPEREPLRTLASYRRGADGLIYFGQNLIVARGGTLEVGAAVEVVS</sequence>
<dbReference type="InterPro" id="IPR011037">
    <property type="entry name" value="Pyrv_Knase-like_insert_dom_sf"/>
</dbReference>
<dbReference type="Pfam" id="PF03473">
    <property type="entry name" value="MOSC"/>
    <property type="match status" value="1"/>
</dbReference>
<dbReference type="PANTHER" id="PTHR14237">
    <property type="entry name" value="MOLYBDOPTERIN COFACTOR SULFURASE MOSC"/>
    <property type="match status" value="1"/>
</dbReference>
<dbReference type="STRING" id="48727.SAMN05192555_103305"/>
<dbReference type="InterPro" id="IPR005302">
    <property type="entry name" value="MoCF_Sase_C"/>
</dbReference>
<dbReference type="AlphaFoldDB" id="A0A1G9IWY1"/>
<dbReference type="EMBL" id="FNGH01000003">
    <property type="protein sequence ID" value="SDL29748.1"/>
    <property type="molecule type" value="Genomic_DNA"/>
</dbReference>
<accession>A0A1G9IWY1</accession>